<feature type="compositionally biased region" description="Polar residues" evidence="1">
    <location>
        <begin position="301"/>
        <end position="314"/>
    </location>
</feature>
<accession>A0A1Q9E0P2</accession>
<evidence type="ECO:0000313" key="3">
    <source>
        <dbReference type="Proteomes" id="UP000186817"/>
    </source>
</evidence>
<keyword evidence="3" id="KW-1185">Reference proteome</keyword>
<feature type="compositionally biased region" description="Low complexity" evidence="1">
    <location>
        <begin position="441"/>
        <end position="452"/>
    </location>
</feature>
<feature type="compositionally biased region" description="Acidic residues" evidence="1">
    <location>
        <begin position="140"/>
        <end position="192"/>
    </location>
</feature>
<name>A0A1Q9E0P2_SYMMI</name>
<sequence>MWANVKMTIAPLVCLPDKDKMLVMPLSDNTNCGEVAASRRFGISAPLRFGAWANETESKCIKSTGLMSFSRCEKGWLPGRIRSLFFSVWLLLGGFQSSDLDFHSASSGSPRGSRGKGPDAPAVMTSEDEEEGDEQSHDDVVDDGDGVDGGDVDGDGDGDCDVDDSGDEDDDGDCDCDGDDSGDEDDDGDGDEGVLMMMMVVIKDSCSLQSPMVTATTEEDPGGEGSQEFIQAVEADDTFARFSLGSIRELDPPDALALRLCYCADFNADAQEARDLSIVSLRLTCESKKGDLPVREDGENDSLTAENDSVTAETQGVEDKGGATYTQVISSRYRQCEPGISANTGRQGTSSVKDSTGNTNQCSTWQVQILAYACGWDATLVLGAHRYKGFRVITLQSPEAQPANFSRGLKGGRASTAWVDPIVEKEERQQDDDSLTPGTPSLKALAAGGASADENYNGDYRMSLYWEDHRRSHRDLVPD</sequence>
<gene>
    <name evidence="2" type="ORF">AK812_SmicGene16297</name>
</gene>
<organism evidence="2 3">
    <name type="scientific">Symbiodinium microadriaticum</name>
    <name type="common">Dinoflagellate</name>
    <name type="synonym">Zooxanthella microadriatica</name>
    <dbReference type="NCBI Taxonomy" id="2951"/>
    <lineage>
        <taxon>Eukaryota</taxon>
        <taxon>Sar</taxon>
        <taxon>Alveolata</taxon>
        <taxon>Dinophyceae</taxon>
        <taxon>Suessiales</taxon>
        <taxon>Symbiodiniaceae</taxon>
        <taxon>Symbiodinium</taxon>
    </lineage>
</organism>
<feature type="compositionally biased region" description="Polar residues" evidence="1">
    <location>
        <begin position="341"/>
        <end position="359"/>
    </location>
</feature>
<dbReference type="AlphaFoldDB" id="A0A1Q9E0P2"/>
<protein>
    <submittedName>
        <fullName evidence="2">Uncharacterized protein</fullName>
    </submittedName>
</protein>
<comment type="caution">
    <text evidence="2">The sequence shown here is derived from an EMBL/GenBank/DDBJ whole genome shotgun (WGS) entry which is preliminary data.</text>
</comment>
<proteinExistence type="predicted"/>
<feature type="region of interest" description="Disordered" evidence="1">
    <location>
        <begin position="102"/>
        <end position="192"/>
    </location>
</feature>
<feature type="region of interest" description="Disordered" evidence="1">
    <location>
        <begin position="290"/>
        <end position="318"/>
    </location>
</feature>
<dbReference type="EMBL" id="LSRX01000308">
    <property type="protein sequence ID" value="OLQ00990.1"/>
    <property type="molecule type" value="Genomic_DNA"/>
</dbReference>
<feature type="region of interest" description="Disordered" evidence="1">
    <location>
        <begin position="338"/>
        <end position="359"/>
    </location>
</feature>
<evidence type="ECO:0000256" key="1">
    <source>
        <dbReference type="SAM" id="MobiDB-lite"/>
    </source>
</evidence>
<reference evidence="2 3" key="1">
    <citation type="submission" date="2016-02" db="EMBL/GenBank/DDBJ databases">
        <title>Genome analysis of coral dinoflagellate symbionts highlights evolutionary adaptations to a symbiotic lifestyle.</title>
        <authorList>
            <person name="Aranda M."/>
            <person name="Li Y."/>
            <person name="Liew Y.J."/>
            <person name="Baumgarten S."/>
            <person name="Simakov O."/>
            <person name="Wilson M."/>
            <person name="Piel J."/>
            <person name="Ashoor H."/>
            <person name="Bougouffa S."/>
            <person name="Bajic V.B."/>
            <person name="Ryu T."/>
            <person name="Ravasi T."/>
            <person name="Bayer T."/>
            <person name="Micklem G."/>
            <person name="Kim H."/>
            <person name="Bhak J."/>
            <person name="Lajeunesse T.C."/>
            <person name="Voolstra C.R."/>
        </authorList>
    </citation>
    <scope>NUCLEOTIDE SEQUENCE [LARGE SCALE GENOMIC DNA]</scope>
    <source>
        <strain evidence="2 3">CCMP2467</strain>
    </source>
</reference>
<evidence type="ECO:0000313" key="2">
    <source>
        <dbReference type="EMBL" id="OLQ00990.1"/>
    </source>
</evidence>
<feature type="region of interest" description="Disordered" evidence="1">
    <location>
        <begin position="426"/>
        <end position="457"/>
    </location>
</feature>
<dbReference type="Proteomes" id="UP000186817">
    <property type="component" value="Unassembled WGS sequence"/>
</dbReference>